<comment type="cofactor">
    <cofactor evidence="1">
        <name>Mg(2+)</name>
        <dbReference type="ChEBI" id="CHEBI:18420"/>
    </cofactor>
</comment>
<dbReference type="Proteomes" id="UP000315131">
    <property type="component" value="Unassembled WGS sequence"/>
</dbReference>
<comment type="caution">
    <text evidence="6">The sequence shown here is derived from an EMBL/GenBank/DDBJ whole genome shotgun (WGS) entry which is preliminary data.</text>
</comment>
<keyword evidence="5" id="KW-0119">Carbohydrate metabolism</keyword>
<proteinExistence type="predicted"/>
<evidence type="ECO:0000256" key="1">
    <source>
        <dbReference type="ARBA" id="ARBA00001946"/>
    </source>
</evidence>
<keyword evidence="4" id="KW-0460">Magnesium</keyword>
<dbReference type="RefSeq" id="WP_143409915.1">
    <property type="nucleotide sequence ID" value="NZ_VHSF01000001.1"/>
</dbReference>
<accession>A0A550I830</accession>
<dbReference type="GO" id="GO:0016787">
    <property type="term" value="F:hydrolase activity"/>
    <property type="evidence" value="ECO:0007669"/>
    <property type="project" value="UniProtKB-KW"/>
</dbReference>
<dbReference type="CDD" id="cd10802">
    <property type="entry name" value="YdjC_TTHB029_like"/>
    <property type="match status" value="1"/>
</dbReference>
<dbReference type="InterPro" id="IPR006879">
    <property type="entry name" value="YdjC-like"/>
</dbReference>
<dbReference type="EMBL" id="VHSF01000001">
    <property type="protein sequence ID" value="TRO67135.1"/>
    <property type="molecule type" value="Genomic_DNA"/>
</dbReference>
<evidence type="ECO:0000313" key="7">
    <source>
        <dbReference type="Proteomes" id="UP000315131"/>
    </source>
</evidence>
<dbReference type="GO" id="GO:0046872">
    <property type="term" value="F:metal ion binding"/>
    <property type="evidence" value="ECO:0007669"/>
    <property type="project" value="UniProtKB-KW"/>
</dbReference>
<dbReference type="Pfam" id="PF04794">
    <property type="entry name" value="YdjC"/>
    <property type="match status" value="1"/>
</dbReference>
<sequence>MKIRPLEIILSLMLLANFPLYSQDAGKTIAEKLGYPADAKLLIVHADDAGVSHSENIATIRGMEEGIVNSASIMVPCPWFPEIADYARENSDTKDFGLHLTVTSEWKDYKWGPTSSSNEVKSLVNKHGYFYPLTDSVQKIAEVTDIEKEIDNQIIKALDFGIDVTHLDAHMLAVMSTPEFMEAYIKKGREYRLPVLLSDRLPAFQVLEEKMEFTDRDIITDHLYMANPEIYASQGMETFYENILNGLEPGLSVILIHLAYDNEEMKAVTKDHPDFGSKWRQDDLDFFTSEKARSLVEANNIILVTWRQLRDKIVRAE</sequence>
<gene>
    <name evidence="6" type="ORF">FGM01_04425</name>
</gene>
<evidence type="ECO:0000313" key="6">
    <source>
        <dbReference type="EMBL" id="TRO67135.1"/>
    </source>
</evidence>
<dbReference type="GO" id="GO:0005975">
    <property type="term" value="P:carbohydrate metabolic process"/>
    <property type="evidence" value="ECO:0007669"/>
    <property type="project" value="InterPro"/>
</dbReference>
<evidence type="ECO:0000256" key="4">
    <source>
        <dbReference type="ARBA" id="ARBA00022842"/>
    </source>
</evidence>
<dbReference type="GO" id="GO:0019213">
    <property type="term" value="F:deacetylase activity"/>
    <property type="evidence" value="ECO:0007669"/>
    <property type="project" value="TreeGrafter"/>
</dbReference>
<dbReference type="AlphaFoldDB" id="A0A550I830"/>
<evidence type="ECO:0000256" key="3">
    <source>
        <dbReference type="ARBA" id="ARBA00022801"/>
    </source>
</evidence>
<keyword evidence="3" id="KW-0378">Hydrolase</keyword>
<evidence type="ECO:0000256" key="2">
    <source>
        <dbReference type="ARBA" id="ARBA00022723"/>
    </source>
</evidence>
<dbReference type="InterPro" id="IPR011330">
    <property type="entry name" value="Glyco_hydro/deAcase_b/a-brl"/>
</dbReference>
<organism evidence="6 7">
    <name type="scientific">Christiangramia sabulilitoris</name>
    <dbReference type="NCBI Taxonomy" id="2583991"/>
    <lineage>
        <taxon>Bacteria</taxon>
        <taxon>Pseudomonadati</taxon>
        <taxon>Bacteroidota</taxon>
        <taxon>Flavobacteriia</taxon>
        <taxon>Flavobacteriales</taxon>
        <taxon>Flavobacteriaceae</taxon>
        <taxon>Christiangramia</taxon>
    </lineage>
</organism>
<dbReference type="OrthoDB" id="9774177at2"/>
<dbReference type="Gene3D" id="3.20.20.370">
    <property type="entry name" value="Glycoside hydrolase/deacetylase"/>
    <property type="match status" value="1"/>
</dbReference>
<dbReference type="SUPFAM" id="SSF88713">
    <property type="entry name" value="Glycoside hydrolase/deacetylase"/>
    <property type="match status" value="1"/>
</dbReference>
<keyword evidence="7" id="KW-1185">Reference proteome</keyword>
<protein>
    <submittedName>
        <fullName evidence="6">ChbG/HpnK family deacetylase</fullName>
    </submittedName>
</protein>
<keyword evidence="2" id="KW-0479">Metal-binding</keyword>
<dbReference type="PANTHER" id="PTHR31609">
    <property type="entry name" value="YDJC DEACETYLASE FAMILY MEMBER"/>
    <property type="match status" value="1"/>
</dbReference>
<name>A0A550I830_9FLAO</name>
<reference evidence="6 7" key="1">
    <citation type="submission" date="2019-06" db="EMBL/GenBank/DDBJ databases">
        <title>Gramella sabulilitoris sp. nov., isolated from a marine sand.</title>
        <authorList>
            <person name="Yoon J.-H."/>
        </authorList>
    </citation>
    <scope>NUCLEOTIDE SEQUENCE [LARGE SCALE GENOMIC DNA]</scope>
    <source>
        <strain evidence="6 7">HSMS-1</strain>
    </source>
</reference>
<evidence type="ECO:0000256" key="5">
    <source>
        <dbReference type="ARBA" id="ARBA00023277"/>
    </source>
</evidence>
<dbReference type="PANTHER" id="PTHR31609:SF1">
    <property type="entry name" value="CARBOHYDRATE DEACETYLASE"/>
    <property type="match status" value="1"/>
</dbReference>